<dbReference type="SUPFAM" id="SSF88659">
    <property type="entry name" value="Sigma3 and sigma4 domains of RNA polymerase sigma factors"/>
    <property type="match status" value="1"/>
</dbReference>
<protein>
    <submittedName>
        <fullName evidence="8">ECF RNA polymerase sigma factor SigK</fullName>
    </submittedName>
</protein>
<dbReference type="CDD" id="cd06171">
    <property type="entry name" value="Sigma70_r4"/>
    <property type="match status" value="1"/>
</dbReference>
<dbReference type="Proteomes" id="UP001356095">
    <property type="component" value="Unassembled WGS sequence"/>
</dbReference>
<dbReference type="InterPro" id="IPR013249">
    <property type="entry name" value="RNA_pol_sigma70_r4_t2"/>
</dbReference>
<name>A0ABU7K9X8_9ACTN</name>
<reference evidence="8 9" key="1">
    <citation type="submission" date="2023-08" db="EMBL/GenBank/DDBJ databases">
        <authorList>
            <person name="Girao M."/>
            <person name="Carvalho M.F."/>
        </authorList>
    </citation>
    <scope>NUCLEOTIDE SEQUENCE [LARGE SCALE GENOMIC DNA]</scope>
    <source>
        <strain evidence="8 9">CT-R113</strain>
    </source>
</reference>
<dbReference type="SUPFAM" id="SSF88946">
    <property type="entry name" value="Sigma2 domain of RNA polymerase sigma factors"/>
    <property type="match status" value="1"/>
</dbReference>
<dbReference type="Gene3D" id="1.10.10.10">
    <property type="entry name" value="Winged helix-like DNA-binding domain superfamily/Winged helix DNA-binding domain"/>
    <property type="match status" value="1"/>
</dbReference>
<evidence type="ECO:0000256" key="1">
    <source>
        <dbReference type="ARBA" id="ARBA00010641"/>
    </source>
</evidence>
<evidence type="ECO:0000313" key="9">
    <source>
        <dbReference type="Proteomes" id="UP001356095"/>
    </source>
</evidence>
<dbReference type="InterPro" id="IPR036388">
    <property type="entry name" value="WH-like_DNA-bd_sf"/>
</dbReference>
<evidence type="ECO:0000256" key="5">
    <source>
        <dbReference type="SAM" id="MobiDB-lite"/>
    </source>
</evidence>
<accession>A0ABU7K9X8</accession>
<evidence type="ECO:0000313" key="8">
    <source>
        <dbReference type="EMBL" id="MEE2039043.1"/>
    </source>
</evidence>
<gene>
    <name evidence="8" type="primary">sigK</name>
    <name evidence="8" type="ORF">Q8791_17655</name>
</gene>
<dbReference type="Pfam" id="PF08281">
    <property type="entry name" value="Sigma70_r4_2"/>
    <property type="match status" value="1"/>
</dbReference>
<keyword evidence="9" id="KW-1185">Reference proteome</keyword>
<dbReference type="InterPro" id="IPR013325">
    <property type="entry name" value="RNA_pol_sigma_r2"/>
</dbReference>
<feature type="domain" description="RNA polymerase sigma-70 region 2" evidence="6">
    <location>
        <begin position="46"/>
        <end position="112"/>
    </location>
</feature>
<evidence type="ECO:0000256" key="2">
    <source>
        <dbReference type="ARBA" id="ARBA00023015"/>
    </source>
</evidence>
<dbReference type="Pfam" id="PF04542">
    <property type="entry name" value="Sigma70_r2"/>
    <property type="match status" value="1"/>
</dbReference>
<keyword evidence="2" id="KW-0805">Transcription regulation</keyword>
<evidence type="ECO:0000256" key="3">
    <source>
        <dbReference type="ARBA" id="ARBA00023082"/>
    </source>
</evidence>
<dbReference type="InterPro" id="IPR014284">
    <property type="entry name" value="RNA_pol_sigma-70_dom"/>
</dbReference>
<comment type="similarity">
    <text evidence="1">Belongs to the sigma-70 factor family. ECF subfamily.</text>
</comment>
<organism evidence="8 9">
    <name type="scientific">Nocardiopsis codii</name>
    <dbReference type="NCBI Taxonomy" id="3065942"/>
    <lineage>
        <taxon>Bacteria</taxon>
        <taxon>Bacillati</taxon>
        <taxon>Actinomycetota</taxon>
        <taxon>Actinomycetes</taxon>
        <taxon>Streptosporangiales</taxon>
        <taxon>Nocardiopsidaceae</taxon>
        <taxon>Nocardiopsis</taxon>
    </lineage>
</organism>
<evidence type="ECO:0000256" key="4">
    <source>
        <dbReference type="ARBA" id="ARBA00023163"/>
    </source>
</evidence>
<feature type="region of interest" description="Disordered" evidence="5">
    <location>
        <begin position="1"/>
        <end position="25"/>
    </location>
</feature>
<feature type="region of interest" description="Disordered" evidence="5">
    <location>
        <begin position="108"/>
        <end position="130"/>
    </location>
</feature>
<dbReference type="RefSeq" id="WP_330092821.1">
    <property type="nucleotide sequence ID" value="NZ_JAUZMY010000017.1"/>
</dbReference>
<keyword evidence="3" id="KW-0731">Sigma factor</keyword>
<proteinExistence type="inferred from homology"/>
<keyword evidence="4" id="KW-0804">Transcription</keyword>
<dbReference type="InterPro" id="IPR013324">
    <property type="entry name" value="RNA_pol_sigma_r3/r4-like"/>
</dbReference>
<evidence type="ECO:0000259" key="6">
    <source>
        <dbReference type="Pfam" id="PF04542"/>
    </source>
</evidence>
<dbReference type="Gene3D" id="1.10.1740.10">
    <property type="match status" value="1"/>
</dbReference>
<feature type="domain" description="RNA polymerase sigma factor 70 region 4 type 2" evidence="7">
    <location>
        <begin position="143"/>
        <end position="196"/>
    </location>
</feature>
<dbReference type="NCBIfam" id="NF007228">
    <property type="entry name" value="PRK09646.1"/>
    <property type="match status" value="1"/>
</dbReference>
<dbReference type="PANTHER" id="PTHR43133">
    <property type="entry name" value="RNA POLYMERASE ECF-TYPE SIGMA FACTO"/>
    <property type="match status" value="1"/>
</dbReference>
<dbReference type="NCBIfam" id="TIGR02937">
    <property type="entry name" value="sigma70-ECF"/>
    <property type="match status" value="1"/>
</dbReference>
<dbReference type="InterPro" id="IPR007627">
    <property type="entry name" value="RNA_pol_sigma70_r2"/>
</dbReference>
<sequence>MNEEATAPRGPRRVEGAEVSGPSDQGLTRLLRDVARGDQDAFGEVYDLVSPAVYGLVRRVLRDPAQSEEVAQEVMVEVWRTACRYDERRGSPHAWVMTLAHRRAVDRVRSEQAATDREARAAAADTHRPYDEVAEEATNRLERERVRRCLDTLTELQSQSVRLAYYGGYTYREVARLLSTPLGTVKTRMRDGLIRLRDCLGVEW</sequence>
<dbReference type="InterPro" id="IPR039425">
    <property type="entry name" value="RNA_pol_sigma-70-like"/>
</dbReference>
<comment type="caution">
    <text evidence="8">The sequence shown here is derived from an EMBL/GenBank/DDBJ whole genome shotgun (WGS) entry which is preliminary data.</text>
</comment>
<dbReference type="EMBL" id="JAUZMY010000017">
    <property type="protein sequence ID" value="MEE2039043.1"/>
    <property type="molecule type" value="Genomic_DNA"/>
</dbReference>
<dbReference type="PANTHER" id="PTHR43133:SF66">
    <property type="entry name" value="ECF RNA POLYMERASE SIGMA FACTOR SIGK"/>
    <property type="match status" value="1"/>
</dbReference>
<evidence type="ECO:0000259" key="7">
    <source>
        <dbReference type="Pfam" id="PF08281"/>
    </source>
</evidence>